<evidence type="ECO:0008006" key="8">
    <source>
        <dbReference type="Google" id="ProtNLM"/>
    </source>
</evidence>
<dbReference type="GO" id="GO:0016020">
    <property type="term" value="C:membrane"/>
    <property type="evidence" value="ECO:0007669"/>
    <property type="project" value="UniProtKB-SubCell"/>
</dbReference>
<evidence type="ECO:0000256" key="5">
    <source>
        <dbReference type="SAM" id="Phobius"/>
    </source>
</evidence>
<feature type="transmembrane region" description="Helical" evidence="5">
    <location>
        <begin position="101"/>
        <end position="121"/>
    </location>
</feature>
<evidence type="ECO:0000256" key="3">
    <source>
        <dbReference type="ARBA" id="ARBA00022989"/>
    </source>
</evidence>
<feature type="transmembrane region" description="Helical" evidence="5">
    <location>
        <begin position="75"/>
        <end position="95"/>
    </location>
</feature>
<proteinExistence type="predicted"/>
<keyword evidence="3 5" id="KW-1133">Transmembrane helix</keyword>
<protein>
    <recommendedName>
        <fullName evidence="8">MFS transporter</fullName>
    </recommendedName>
</protein>
<dbReference type="SUPFAM" id="SSF103473">
    <property type="entry name" value="MFS general substrate transporter"/>
    <property type="match status" value="1"/>
</dbReference>
<evidence type="ECO:0000256" key="2">
    <source>
        <dbReference type="ARBA" id="ARBA00022692"/>
    </source>
</evidence>
<feature type="transmembrane region" description="Helical" evidence="5">
    <location>
        <begin position="164"/>
        <end position="183"/>
    </location>
</feature>
<feature type="transmembrane region" description="Helical" evidence="5">
    <location>
        <begin position="133"/>
        <end position="158"/>
    </location>
</feature>
<dbReference type="PANTHER" id="PTHR23514">
    <property type="entry name" value="BYPASS OF STOP CODON PROTEIN 6"/>
    <property type="match status" value="1"/>
</dbReference>
<keyword evidence="4 5" id="KW-0472">Membrane</keyword>
<accession>A0A562D8P7</accession>
<dbReference type="Gene3D" id="1.20.1250.20">
    <property type="entry name" value="MFS general substrate transporter like domains"/>
    <property type="match status" value="1"/>
</dbReference>
<organism evidence="6 7">
    <name type="scientific">Pseudoxanthomonas taiwanensis J19</name>
    <dbReference type="NCBI Taxonomy" id="935569"/>
    <lineage>
        <taxon>Bacteria</taxon>
        <taxon>Pseudomonadati</taxon>
        <taxon>Pseudomonadota</taxon>
        <taxon>Gammaproteobacteria</taxon>
        <taxon>Lysobacterales</taxon>
        <taxon>Lysobacteraceae</taxon>
        <taxon>Pseudoxanthomonas</taxon>
    </lineage>
</organism>
<comment type="caution">
    <text evidence="6">The sequence shown here is derived from an EMBL/GenBank/DDBJ whole genome shotgun (WGS) entry which is preliminary data.</text>
</comment>
<dbReference type="AlphaFoldDB" id="A0A562D8P7"/>
<feature type="transmembrane region" description="Helical" evidence="5">
    <location>
        <begin position="45"/>
        <end position="63"/>
    </location>
</feature>
<keyword evidence="7" id="KW-1185">Reference proteome</keyword>
<evidence type="ECO:0000313" key="6">
    <source>
        <dbReference type="EMBL" id="TWH05970.1"/>
    </source>
</evidence>
<sequence length="185" mass="18748">MPAFAWPRGSVLLIGAVCFVMFLAEGAMLDWGAVFLDQAKDMDPARAGVGYVAFSLAMTVARLSGDRVVQAIGPLRAVVAGALVAFAGFALIVLAPGAWPALGGFVLVGIGCANIVPVMFSAAGRQAAMPESLAVPAISTLGYAGVLAGPALVGFVAHGTSLQFAFWCLGAAVLGVAVATRWLRA</sequence>
<dbReference type="InterPro" id="IPR051788">
    <property type="entry name" value="MFS_Transporter"/>
</dbReference>
<evidence type="ECO:0000256" key="1">
    <source>
        <dbReference type="ARBA" id="ARBA00004141"/>
    </source>
</evidence>
<dbReference type="InterPro" id="IPR036259">
    <property type="entry name" value="MFS_trans_sf"/>
</dbReference>
<gene>
    <name evidence="6" type="ORF">L613_000500000350</name>
</gene>
<dbReference type="Proteomes" id="UP000321583">
    <property type="component" value="Unassembled WGS sequence"/>
</dbReference>
<dbReference type="PANTHER" id="PTHR23514:SF13">
    <property type="entry name" value="INNER MEMBRANE PROTEIN YBJJ"/>
    <property type="match status" value="1"/>
</dbReference>
<comment type="subcellular location">
    <subcellularLocation>
        <location evidence="1">Membrane</location>
        <topology evidence="1">Multi-pass membrane protein</topology>
    </subcellularLocation>
</comment>
<name>A0A562D8P7_9GAMM</name>
<keyword evidence="2 5" id="KW-0812">Transmembrane</keyword>
<evidence type="ECO:0000256" key="4">
    <source>
        <dbReference type="ARBA" id="ARBA00023136"/>
    </source>
</evidence>
<dbReference type="EMBL" id="VLJS01000080">
    <property type="protein sequence ID" value="TWH05970.1"/>
    <property type="molecule type" value="Genomic_DNA"/>
</dbReference>
<evidence type="ECO:0000313" key="7">
    <source>
        <dbReference type="Proteomes" id="UP000321583"/>
    </source>
</evidence>
<reference evidence="6 7" key="1">
    <citation type="submission" date="2019-07" db="EMBL/GenBank/DDBJ databases">
        <title>Genome sequencing of lignin-degrading bacterial isolates.</title>
        <authorList>
            <person name="Gladden J."/>
        </authorList>
    </citation>
    <scope>NUCLEOTIDE SEQUENCE [LARGE SCALE GENOMIC DNA]</scope>
    <source>
        <strain evidence="6 7">J19</strain>
    </source>
</reference>